<feature type="compositionally biased region" description="Low complexity" evidence="1">
    <location>
        <begin position="67"/>
        <end position="80"/>
    </location>
</feature>
<reference evidence="2" key="1">
    <citation type="journal article" date="2023" name="Insect Mol. Biol.">
        <title>Genome sequencing provides insights into the evolution of gene families encoding plant cell wall-degrading enzymes in longhorned beetles.</title>
        <authorList>
            <person name="Shin N.R."/>
            <person name="Okamura Y."/>
            <person name="Kirsch R."/>
            <person name="Pauchet Y."/>
        </authorList>
    </citation>
    <scope>NUCLEOTIDE SEQUENCE</scope>
    <source>
        <strain evidence="2">MMC_N1</strain>
    </source>
</reference>
<evidence type="ECO:0000256" key="1">
    <source>
        <dbReference type="SAM" id="MobiDB-lite"/>
    </source>
</evidence>
<accession>A0ABQ9K0S9</accession>
<proteinExistence type="predicted"/>
<gene>
    <name evidence="2" type="ORF">NQ317_001864</name>
</gene>
<protein>
    <submittedName>
        <fullName evidence="2">Uncharacterized protein</fullName>
    </submittedName>
</protein>
<evidence type="ECO:0000313" key="2">
    <source>
        <dbReference type="EMBL" id="KAJ8983120.1"/>
    </source>
</evidence>
<dbReference type="Proteomes" id="UP001162164">
    <property type="component" value="Unassembled WGS sequence"/>
</dbReference>
<keyword evidence="3" id="KW-1185">Reference proteome</keyword>
<evidence type="ECO:0000313" key="3">
    <source>
        <dbReference type="Proteomes" id="UP001162164"/>
    </source>
</evidence>
<name>A0ABQ9K0S9_9CUCU</name>
<dbReference type="EMBL" id="JAPWTJ010000094">
    <property type="protein sequence ID" value="KAJ8983120.1"/>
    <property type="molecule type" value="Genomic_DNA"/>
</dbReference>
<organism evidence="2 3">
    <name type="scientific">Molorchus minor</name>
    <dbReference type="NCBI Taxonomy" id="1323400"/>
    <lineage>
        <taxon>Eukaryota</taxon>
        <taxon>Metazoa</taxon>
        <taxon>Ecdysozoa</taxon>
        <taxon>Arthropoda</taxon>
        <taxon>Hexapoda</taxon>
        <taxon>Insecta</taxon>
        <taxon>Pterygota</taxon>
        <taxon>Neoptera</taxon>
        <taxon>Endopterygota</taxon>
        <taxon>Coleoptera</taxon>
        <taxon>Polyphaga</taxon>
        <taxon>Cucujiformia</taxon>
        <taxon>Chrysomeloidea</taxon>
        <taxon>Cerambycidae</taxon>
        <taxon>Lamiinae</taxon>
        <taxon>Monochamini</taxon>
        <taxon>Molorchus</taxon>
    </lineage>
</organism>
<sequence length="125" mass="14110">MLKSLIDKSCDQMFPANVGVNQAVNQPINNMWHLNLDTHAIDFKPKLKLITKLYENITQNRKYCNESASSAPSTALSPLTSREHDLTTRRADSAIIKKRLEVTGNIDEYSNTFDGNQEQRVGSRS</sequence>
<comment type="caution">
    <text evidence="2">The sequence shown here is derived from an EMBL/GenBank/DDBJ whole genome shotgun (WGS) entry which is preliminary data.</text>
</comment>
<feature type="region of interest" description="Disordered" evidence="1">
    <location>
        <begin position="65"/>
        <end position="85"/>
    </location>
</feature>